<dbReference type="RefSeq" id="WP_069153242.1">
    <property type="nucleotide sequence ID" value="NZ_BAABXS010000001.1"/>
</dbReference>
<dbReference type="PANTHER" id="PTHR10010:SF46">
    <property type="entry name" value="SODIUM-DEPENDENT PHOSPHATE TRANSPORT PROTEIN 2B"/>
    <property type="match status" value="1"/>
</dbReference>
<dbReference type="NCBIfam" id="NF037997">
    <property type="entry name" value="Na_Pi_symport"/>
    <property type="match status" value="1"/>
</dbReference>
<organism evidence="9 10">
    <name type="scientific">Eisenbergiella tayi</name>
    <dbReference type="NCBI Taxonomy" id="1432052"/>
    <lineage>
        <taxon>Bacteria</taxon>
        <taxon>Bacillati</taxon>
        <taxon>Bacillota</taxon>
        <taxon>Clostridia</taxon>
        <taxon>Lachnospirales</taxon>
        <taxon>Lachnospiraceae</taxon>
        <taxon>Eisenbergiella</taxon>
    </lineage>
</organism>
<dbReference type="PATRIC" id="fig|1432052.4.peg.3953"/>
<evidence type="ECO:0000313" key="10">
    <source>
        <dbReference type="Proteomes" id="UP000094067"/>
    </source>
</evidence>
<dbReference type="InterPro" id="IPR026022">
    <property type="entry name" value="PhoU_dom"/>
</dbReference>
<dbReference type="GO" id="GO:0044341">
    <property type="term" value="P:sodium-dependent phosphate transport"/>
    <property type="evidence" value="ECO:0007669"/>
    <property type="project" value="InterPro"/>
</dbReference>
<dbReference type="EMBL" id="MCGH01000002">
    <property type="protein sequence ID" value="ODM07667.1"/>
    <property type="molecule type" value="Genomic_DNA"/>
</dbReference>
<dbReference type="GO" id="GO:0005886">
    <property type="term" value="C:plasma membrane"/>
    <property type="evidence" value="ECO:0007669"/>
    <property type="project" value="UniProtKB-SubCell"/>
</dbReference>
<keyword evidence="3 7" id="KW-0812">Transmembrane</keyword>
<dbReference type="InterPro" id="IPR004633">
    <property type="entry name" value="NaPi_cotrn-rel/YqeW-like"/>
</dbReference>
<dbReference type="Gene3D" id="1.20.58.220">
    <property type="entry name" value="Phosphate transport system protein phou homolog 2, domain 2"/>
    <property type="match status" value="1"/>
</dbReference>
<feature type="transmembrane region" description="Helical" evidence="7">
    <location>
        <begin position="291"/>
        <end position="312"/>
    </location>
</feature>
<comment type="subcellular location">
    <subcellularLocation>
        <location evidence="1">Cell membrane</location>
        <topology evidence="1">Multi-pass membrane protein</topology>
    </subcellularLocation>
</comment>
<dbReference type="InterPro" id="IPR003841">
    <property type="entry name" value="Na/Pi_transpt"/>
</dbReference>
<proteinExistence type="predicted"/>
<accession>A0A1E3AG83</accession>
<protein>
    <recommendedName>
        <fullName evidence="8">PhoU domain-containing protein</fullName>
    </recommendedName>
</protein>
<evidence type="ECO:0000256" key="3">
    <source>
        <dbReference type="ARBA" id="ARBA00022692"/>
    </source>
</evidence>
<evidence type="ECO:0000256" key="1">
    <source>
        <dbReference type="ARBA" id="ARBA00004651"/>
    </source>
</evidence>
<keyword evidence="4 7" id="KW-1133">Transmembrane helix</keyword>
<dbReference type="Pfam" id="PF01895">
    <property type="entry name" value="PhoU"/>
    <property type="match status" value="2"/>
</dbReference>
<evidence type="ECO:0000313" key="9">
    <source>
        <dbReference type="EMBL" id="ODM07667.1"/>
    </source>
</evidence>
<dbReference type="InterPro" id="IPR038078">
    <property type="entry name" value="PhoU-like_sf"/>
</dbReference>
<keyword evidence="6" id="KW-0175">Coiled coil</keyword>
<dbReference type="Pfam" id="PF02690">
    <property type="entry name" value="Na_Pi_cotrans"/>
    <property type="match status" value="2"/>
</dbReference>
<feature type="transmembrane region" description="Helical" evidence="7">
    <location>
        <begin position="241"/>
        <end position="259"/>
    </location>
</feature>
<name>A0A1E3AG83_9FIRM</name>
<evidence type="ECO:0000256" key="7">
    <source>
        <dbReference type="SAM" id="Phobius"/>
    </source>
</evidence>
<sequence length="550" mass="59982">MSIGAMLLSMAGGLGLFLFGMRLMSESIEKAAGAKLRGILEMFTTNRFLGMLVGIIFTAVIQSSSACTVMVVSFVNSGLMNLYQAAGVIFGANIGTTVTSQLVSFNLSEIAPVFLLAGILGVMFCKRQSIVKICHIVLGFGVLFMGLSGMSSAMSGMRDMPEIVHILSSLTSPMLAILVGTILTAVIQSSSVTVSIVLLMANQGLLELPICLFIVLGCNIGACTSALLASLNGKKDAKRAAMIHFLFNVIGTVLMYLILKLAMNPVMDMLHMVSGTNSGRFVANAHTIFKIFQVIALFPFAGLIVKLTYVFVPGDDVKMDDRDNFTLKYIGEKTVFNPATAVVEVDKELKRMATLASDNLNRAMNALITLDEEDIDTVYTVEKNINFLNHSITNYLVKINQTTLPIEDQKSIGALFHIVNDIERIGDHAENVADAAKRRKETGVSFSKEAQHELGEMLDMVNTIIRFSVEMFSTGTDELAEDVRQLEDAIDEKEREIQKSHIQRMTKNLCTPEASMIFSDIVSGLERVADHATNIAFAMDNTEYEVSNVI</sequence>
<feature type="transmembrane region" description="Helical" evidence="7">
    <location>
        <begin position="133"/>
        <end position="154"/>
    </location>
</feature>
<dbReference type="Proteomes" id="UP000094067">
    <property type="component" value="Unassembled WGS sequence"/>
</dbReference>
<dbReference type="SUPFAM" id="SSF109755">
    <property type="entry name" value="PhoU-like"/>
    <property type="match status" value="1"/>
</dbReference>
<feature type="coiled-coil region" evidence="6">
    <location>
        <begin position="476"/>
        <end position="503"/>
    </location>
</feature>
<feature type="transmembrane region" description="Helical" evidence="7">
    <location>
        <begin position="110"/>
        <end position="126"/>
    </location>
</feature>
<evidence type="ECO:0000256" key="6">
    <source>
        <dbReference type="SAM" id="Coils"/>
    </source>
</evidence>
<dbReference type="NCBIfam" id="TIGR00704">
    <property type="entry name" value="NaPi_cotrn_rel"/>
    <property type="match status" value="1"/>
</dbReference>
<dbReference type="GO" id="GO:0005436">
    <property type="term" value="F:sodium:phosphate symporter activity"/>
    <property type="evidence" value="ECO:0007669"/>
    <property type="project" value="InterPro"/>
</dbReference>
<dbReference type="AlphaFoldDB" id="A0A1E3AG83"/>
<reference evidence="9 10" key="1">
    <citation type="submission" date="2016-07" db="EMBL/GenBank/DDBJ databases">
        <title>Characterization of isolates of Eisenbergiella tayi derived from blood cultures, using whole genome sequencing.</title>
        <authorList>
            <person name="Burdz T."/>
            <person name="Wiebe D."/>
            <person name="Huynh C."/>
            <person name="Bernard K."/>
        </authorList>
    </citation>
    <scope>NUCLEOTIDE SEQUENCE [LARGE SCALE GENOMIC DNA]</scope>
    <source>
        <strain evidence="9 10">NML 110608</strain>
    </source>
</reference>
<feature type="transmembrane region" description="Helical" evidence="7">
    <location>
        <begin position="174"/>
        <end position="201"/>
    </location>
</feature>
<gene>
    <name evidence="9" type="ORF">BEI61_03558</name>
</gene>
<keyword evidence="2" id="KW-1003">Cell membrane</keyword>
<evidence type="ECO:0000256" key="2">
    <source>
        <dbReference type="ARBA" id="ARBA00022475"/>
    </source>
</evidence>
<feature type="domain" description="PhoU" evidence="8">
    <location>
        <begin position="349"/>
        <end position="435"/>
    </location>
</feature>
<keyword evidence="5 7" id="KW-0472">Membrane</keyword>
<evidence type="ECO:0000259" key="8">
    <source>
        <dbReference type="Pfam" id="PF01895"/>
    </source>
</evidence>
<comment type="caution">
    <text evidence="9">The sequence shown here is derived from an EMBL/GenBank/DDBJ whole genome shotgun (WGS) entry which is preliminary data.</text>
</comment>
<dbReference type="PANTHER" id="PTHR10010">
    <property type="entry name" value="SOLUTE CARRIER FAMILY 34 SODIUM PHOSPHATE , MEMBER 2-RELATED"/>
    <property type="match status" value="1"/>
</dbReference>
<feature type="transmembrane region" description="Helical" evidence="7">
    <location>
        <begin position="208"/>
        <end position="229"/>
    </location>
</feature>
<evidence type="ECO:0000256" key="5">
    <source>
        <dbReference type="ARBA" id="ARBA00023136"/>
    </source>
</evidence>
<feature type="domain" description="PhoU" evidence="8">
    <location>
        <begin position="455"/>
        <end position="536"/>
    </location>
</feature>
<evidence type="ECO:0000256" key="4">
    <source>
        <dbReference type="ARBA" id="ARBA00022989"/>
    </source>
</evidence>